<dbReference type="InterPro" id="IPR003593">
    <property type="entry name" value="AAA+_ATPase"/>
</dbReference>
<evidence type="ECO:0000313" key="5">
    <source>
        <dbReference type="EMBL" id="PRO66174.1"/>
    </source>
</evidence>
<dbReference type="Pfam" id="PF00005">
    <property type="entry name" value="ABC_tran"/>
    <property type="match status" value="1"/>
</dbReference>
<feature type="domain" description="ABC transporter" evidence="4">
    <location>
        <begin position="5"/>
        <end position="215"/>
    </location>
</feature>
<dbReference type="InterPro" id="IPR027417">
    <property type="entry name" value="P-loop_NTPase"/>
</dbReference>
<comment type="caution">
    <text evidence="5">The sequence shown here is derived from an EMBL/GenBank/DDBJ whole genome shotgun (WGS) entry which is preliminary data.</text>
</comment>
<evidence type="ECO:0000256" key="2">
    <source>
        <dbReference type="ARBA" id="ARBA00022741"/>
    </source>
</evidence>
<dbReference type="SUPFAM" id="SSF52540">
    <property type="entry name" value="P-loop containing nucleoside triphosphate hydrolases"/>
    <property type="match status" value="1"/>
</dbReference>
<name>A0A2P6MIQ5_ALKUR</name>
<keyword evidence="1" id="KW-0813">Transport</keyword>
<dbReference type="PROSITE" id="PS50893">
    <property type="entry name" value="ABC_TRANSPORTER_2"/>
    <property type="match status" value="1"/>
</dbReference>
<reference evidence="5 6" key="1">
    <citation type="submission" date="2018-03" db="EMBL/GenBank/DDBJ databases">
        <title>Bacillus urumqiensis sp. nov., a moderately haloalkaliphilic bacterium isolated from a salt lake.</title>
        <authorList>
            <person name="Zhao B."/>
            <person name="Liao Z."/>
        </authorList>
    </citation>
    <scope>NUCLEOTIDE SEQUENCE [LARGE SCALE GENOMIC DNA]</scope>
    <source>
        <strain evidence="5 6">BZ-SZ-XJ18</strain>
    </source>
</reference>
<gene>
    <name evidence="5" type="ORF">C6I21_05060</name>
</gene>
<dbReference type="Gene3D" id="3.40.50.300">
    <property type="entry name" value="P-loop containing nucleotide triphosphate hydrolases"/>
    <property type="match status" value="1"/>
</dbReference>
<dbReference type="SMART" id="SM00382">
    <property type="entry name" value="AAA"/>
    <property type="match status" value="1"/>
</dbReference>
<evidence type="ECO:0000256" key="3">
    <source>
        <dbReference type="ARBA" id="ARBA00022840"/>
    </source>
</evidence>
<dbReference type="Proteomes" id="UP000243650">
    <property type="component" value="Unassembled WGS sequence"/>
</dbReference>
<dbReference type="PANTHER" id="PTHR43423">
    <property type="entry name" value="ABC TRANSPORTER I FAMILY MEMBER 17"/>
    <property type="match status" value="1"/>
</dbReference>
<proteinExistence type="predicted"/>
<protein>
    <submittedName>
        <fullName evidence="5">ABC transporter ATP-binding protein</fullName>
    </submittedName>
</protein>
<keyword evidence="2" id="KW-0547">Nucleotide-binding</keyword>
<keyword evidence="6" id="KW-1185">Reference proteome</keyword>
<dbReference type="OrthoDB" id="9785080at2"/>
<keyword evidence="3 5" id="KW-0067">ATP-binding</keyword>
<dbReference type="PROSITE" id="PS00211">
    <property type="entry name" value="ABC_TRANSPORTER_1"/>
    <property type="match status" value="1"/>
</dbReference>
<dbReference type="EMBL" id="PVNS01000004">
    <property type="protein sequence ID" value="PRO66174.1"/>
    <property type="molecule type" value="Genomic_DNA"/>
</dbReference>
<evidence type="ECO:0000256" key="1">
    <source>
        <dbReference type="ARBA" id="ARBA00022448"/>
    </source>
</evidence>
<dbReference type="InterPro" id="IPR003439">
    <property type="entry name" value="ABC_transporter-like_ATP-bd"/>
</dbReference>
<dbReference type="PANTHER" id="PTHR43423:SF1">
    <property type="entry name" value="ABC TRANSPORTER I FAMILY MEMBER 17"/>
    <property type="match status" value="1"/>
</dbReference>
<dbReference type="GO" id="GO:0016887">
    <property type="term" value="F:ATP hydrolysis activity"/>
    <property type="evidence" value="ECO:0007669"/>
    <property type="project" value="InterPro"/>
</dbReference>
<dbReference type="RefSeq" id="WP_105958364.1">
    <property type="nucleotide sequence ID" value="NZ_PVNS01000004.1"/>
</dbReference>
<dbReference type="GO" id="GO:0005524">
    <property type="term" value="F:ATP binding"/>
    <property type="evidence" value="ECO:0007669"/>
    <property type="project" value="UniProtKB-KW"/>
</dbReference>
<accession>A0A2P6MIQ5</accession>
<dbReference type="InterPro" id="IPR017871">
    <property type="entry name" value="ABC_transporter-like_CS"/>
</dbReference>
<evidence type="ECO:0000259" key="4">
    <source>
        <dbReference type="PROSITE" id="PS50893"/>
    </source>
</evidence>
<evidence type="ECO:0000313" key="6">
    <source>
        <dbReference type="Proteomes" id="UP000243650"/>
    </source>
</evidence>
<organism evidence="5 6">
    <name type="scientific">Alkalicoccus urumqiensis</name>
    <name type="common">Bacillus urumqiensis</name>
    <dbReference type="NCBI Taxonomy" id="1548213"/>
    <lineage>
        <taxon>Bacteria</taxon>
        <taxon>Bacillati</taxon>
        <taxon>Bacillota</taxon>
        <taxon>Bacilli</taxon>
        <taxon>Bacillales</taxon>
        <taxon>Bacillaceae</taxon>
        <taxon>Alkalicoccus</taxon>
    </lineage>
</organism>
<dbReference type="AlphaFoldDB" id="A0A2P6MIQ5"/>
<sequence length="215" mass="23628">MTAVLELKNIYISGILSMPEWTVEEGSVVCLTGESGSGKTTLLRLMNNLRTPERGDVVYRGESVQSKDPLTLRQRIVMSAQTPVVFPGTLKENVRRGADIAGRDVTDSEIQDVLRRCRLEKPLEEEASTLSGGEKQRMALARVLLMDPDVLLLDEPTSALDEETGKKVLEAVLAVCREKGKTVIIVTHDRSLAENWADTVVEMNEIAAKEGAAHE</sequence>